<dbReference type="AlphaFoldDB" id="A0A1J0LRK4"/>
<evidence type="ECO:0000256" key="1">
    <source>
        <dbReference type="SAM" id="Phobius"/>
    </source>
</evidence>
<dbReference type="OrthoDB" id="4422381at2"/>
<dbReference type="KEGG" id="tbc:A0O31_00428"/>
<accession>A0A1J0LRK4</accession>
<keyword evidence="1" id="KW-0812">Transmembrane</keyword>
<dbReference type="PANTHER" id="PTHR35813:SF1">
    <property type="entry name" value="INNER MEMBRANE PROTEIN YBAN"/>
    <property type="match status" value="1"/>
</dbReference>
<feature type="transmembrane region" description="Helical" evidence="1">
    <location>
        <begin position="98"/>
        <end position="115"/>
    </location>
</feature>
<reference evidence="3" key="1">
    <citation type="submission" date="2016-06" db="EMBL/GenBank/DDBJ databases">
        <title>Whole genome sequencing of Thermus brockianus strain GE-1.</title>
        <authorList>
            <person name="Schaefers C."/>
            <person name="Blank S."/>
            <person name="Wiebusch S."/>
            <person name="Elleuche S."/>
            <person name="Antranikian G."/>
        </authorList>
    </citation>
    <scope>NUCLEOTIDE SEQUENCE [LARGE SCALE GENOMIC DNA]</scope>
    <source>
        <strain evidence="3">GE-1</strain>
    </source>
</reference>
<protein>
    <submittedName>
        <fullName evidence="2">Inner membrane protein YbaN</fullName>
    </submittedName>
</protein>
<dbReference type="RefSeq" id="WP_071676468.1">
    <property type="nucleotide sequence ID" value="NZ_CP016312.1"/>
</dbReference>
<organism evidence="2 3">
    <name type="scientific">Thermus brockianus</name>
    <dbReference type="NCBI Taxonomy" id="56956"/>
    <lineage>
        <taxon>Bacteria</taxon>
        <taxon>Thermotogati</taxon>
        <taxon>Deinococcota</taxon>
        <taxon>Deinococci</taxon>
        <taxon>Thermales</taxon>
        <taxon>Thermaceae</taxon>
        <taxon>Thermus</taxon>
    </lineage>
</organism>
<dbReference type="Proteomes" id="UP000182993">
    <property type="component" value="Chromosome"/>
</dbReference>
<dbReference type="PANTHER" id="PTHR35813">
    <property type="entry name" value="INNER MEMBRANE PROTEIN YBAN"/>
    <property type="match status" value="1"/>
</dbReference>
<keyword evidence="1" id="KW-1133">Transmembrane helix</keyword>
<gene>
    <name evidence="2" type="primary">ybaN</name>
    <name evidence="2" type="ORF">A0O31_00428</name>
</gene>
<dbReference type="EMBL" id="CP016312">
    <property type="protein sequence ID" value="APD08636.1"/>
    <property type="molecule type" value="Genomic_DNA"/>
</dbReference>
<sequence>MRLVYLILGLLFAGFGFLGTVLPVLPATPFFLVAVYLFSRSHPGLERWLLSLPRIGTLLQSYREGRGIPLNTKRLATGMALVAALFSTLSLPHPWIRALVFLLVAYGVHFLWWRVPTLAPQEGPKHQ</sequence>
<name>A0A1J0LRK4_THEBO</name>
<feature type="transmembrane region" description="Helical" evidence="1">
    <location>
        <begin position="6"/>
        <end position="38"/>
    </location>
</feature>
<dbReference type="PIRSF" id="PIRSF016789">
    <property type="entry name" value="DUF454"/>
    <property type="match status" value="1"/>
</dbReference>
<dbReference type="Pfam" id="PF04304">
    <property type="entry name" value="DUF454"/>
    <property type="match status" value="1"/>
</dbReference>
<dbReference type="InterPro" id="IPR007401">
    <property type="entry name" value="DUF454"/>
</dbReference>
<keyword evidence="1" id="KW-0472">Membrane</keyword>
<dbReference type="GO" id="GO:0005886">
    <property type="term" value="C:plasma membrane"/>
    <property type="evidence" value="ECO:0007669"/>
    <property type="project" value="TreeGrafter"/>
</dbReference>
<evidence type="ECO:0000313" key="3">
    <source>
        <dbReference type="Proteomes" id="UP000182993"/>
    </source>
</evidence>
<evidence type="ECO:0000313" key="2">
    <source>
        <dbReference type="EMBL" id="APD08636.1"/>
    </source>
</evidence>
<proteinExistence type="predicted"/>